<dbReference type="RefSeq" id="WP_034937988.1">
    <property type="nucleotide sequence ID" value="NZ_JFHN01000051.1"/>
</dbReference>
<comment type="caution">
    <text evidence="1">The sequence shown here is derived from an EMBL/GenBank/DDBJ whole genome shotgun (WGS) entry which is preliminary data.</text>
</comment>
<dbReference type="EMBL" id="JFHN01000051">
    <property type="protein sequence ID" value="EXU75145.1"/>
    <property type="molecule type" value="Genomic_DNA"/>
</dbReference>
<sequence>MDTTYQPPLAENLRIHCVSVRLNNSELNTLDHERKQYAKGEWLRMCFMKNQPVVVPEINRTAWKTFGEINHRLNEIVNHLNAKQSCSPLTKTELFAVKRQITDLRSRLITTDLWSIPSHEGHAEDQTR</sequence>
<protein>
    <submittedName>
        <fullName evidence="1">Uncharacterized protein</fullName>
    </submittedName>
</protein>
<dbReference type="STRING" id="69222.BG55_12835"/>
<proteinExistence type="predicted"/>
<dbReference type="AlphaFoldDB" id="A0A014NMU1"/>
<dbReference type="Proteomes" id="UP000019918">
    <property type="component" value="Unassembled WGS sequence"/>
</dbReference>
<evidence type="ECO:0000313" key="2">
    <source>
        <dbReference type="Proteomes" id="UP000019918"/>
    </source>
</evidence>
<reference evidence="1 2" key="1">
    <citation type="submission" date="2014-02" db="EMBL/GenBank/DDBJ databases">
        <title>Draft genome of Erwinia mallotivora strain BT-MARDI, a papaya dieback pathogen.</title>
        <authorList>
            <person name="Redzuan R."/>
            <person name="Abu Bakar N."/>
            <person name="Badrun R."/>
            <person name="Mohd Raih M.F."/>
            <person name="Rozano L."/>
            <person name="Mat Amin N."/>
        </authorList>
    </citation>
    <scope>NUCLEOTIDE SEQUENCE [LARGE SCALE GENOMIC DNA]</scope>
    <source>
        <strain evidence="1 2">BT-MARDI</strain>
    </source>
</reference>
<keyword evidence="2" id="KW-1185">Reference proteome</keyword>
<name>A0A014NMU1_9GAMM</name>
<accession>A0A014NMU1</accession>
<evidence type="ECO:0000313" key="1">
    <source>
        <dbReference type="EMBL" id="EXU75145.1"/>
    </source>
</evidence>
<gene>
    <name evidence="1" type="ORF">BG55_12835</name>
</gene>
<dbReference type="OrthoDB" id="6507084at2"/>
<organism evidence="1 2">
    <name type="scientific">Erwinia mallotivora</name>
    <dbReference type="NCBI Taxonomy" id="69222"/>
    <lineage>
        <taxon>Bacteria</taxon>
        <taxon>Pseudomonadati</taxon>
        <taxon>Pseudomonadota</taxon>
        <taxon>Gammaproteobacteria</taxon>
        <taxon>Enterobacterales</taxon>
        <taxon>Erwiniaceae</taxon>
        <taxon>Erwinia</taxon>
    </lineage>
</organism>